<sequence>MMFNLTQASFTLLPVIPVPMNPDGTPSIPSTLRQELSNSNPLSGLNSFNQVRQALEEAKSTGTETLRGLFDLKLDPELLAAISKIPDRPQELGGGDYEFGAIMPTSSQANMASRSKAVSPVPQHRGTSRASSGSSTPADIDTPERRTPQHQPEFSMQNAPYYGDPNTRANGWLFYEDMFPYYLAPFWINGVFVNPFSQVHTLADFDAVCKNQAKSFPQVGILSDLLYTCSPGSTFRLLHALRNMQNNQHVLEVCRSLDLMAPIIIAERAVVSQELKGKSEQMMRESLASLNKHMVNITETVQSFQESFAASRAELTETAQQLAGVTMRIQAMQSSGPSSYSAPPSTAKRIIIPFVPYPVFITEKATSQDGYAITADKVKEPHSADYKILLLTVRQSLKEVLSMVRTNGVESAHDTILYVLSGQVSSLFLKNNPFLLTAIPK</sequence>
<accession>A0A6B9KGZ7</accession>
<proteinExistence type="predicted"/>
<feature type="region of interest" description="Disordered" evidence="1">
    <location>
        <begin position="108"/>
        <end position="162"/>
    </location>
</feature>
<protein>
    <submittedName>
        <fullName evidence="2">Uncharacterized protein</fullName>
    </submittedName>
</protein>
<feature type="compositionally biased region" description="Polar residues" evidence="1">
    <location>
        <begin position="149"/>
        <end position="158"/>
    </location>
</feature>
<evidence type="ECO:0000313" key="2">
    <source>
        <dbReference type="EMBL" id="QHA33841.1"/>
    </source>
</evidence>
<evidence type="ECO:0000256" key="1">
    <source>
        <dbReference type="SAM" id="MobiDB-lite"/>
    </source>
</evidence>
<reference evidence="2" key="1">
    <citation type="submission" date="2019-11" db="EMBL/GenBank/DDBJ databases">
        <authorList>
            <person name="Nitsche A."/>
            <person name="Hankeln T."/>
            <person name="Acosta O."/>
            <person name="Velez I.D."/>
            <person name="Schiemann D.J."/>
        </authorList>
    </citation>
    <scope>NUCLEOTIDE SEQUENCE</scope>
    <source>
        <strain evidence="2">Aese 1749-7</strain>
    </source>
</reference>
<organism evidence="2">
    <name type="scientific">Atrato Rhabdo-like virus 2</name>
    <dbReference type="NCBI Taxonomy" id="2689334"/>
    <lineage>
        <taxon>Viruses</taxon>
        <taxon>Riboviria</taxon>
        <taxon>Orthornavirae</taxon>
        <taxon>Negarnaviricota</taxon>
        <taxon>Haploviricotina</taxon>
        <taxon>Monjiviricetes</taxon>
        <taxon>Mononegavirales</taxon>
        <taxon>Rhabdoviridae</taxon>
    </lineage>
</organism>
<dbReference type="EMBL" id="MN661110">
    <property type="protein sequence ID" value="QHA33841.1"/>
    <property type="molecule type" value="Viral_cRNA"/>
</dbReference>
<feature type="compositionally biased region" description="Low complexity" evidence="1">
    <location>
        <begin position="128"/>
        <end position="138"/>
    </location>
</feature>
<name>A0A6B9KGZ7_9RHAB</name>